<dbReference type="STRING" id="1715989.NITINOP_1501"/>
<accession>A0A0S4KPW5</accession>
<protein>
    <submittedName>
        <fullName evidence="2">Uncharacterized protein</fullName>
    </submittedName>
</protein>
<dbReference type="Proteomes" id="UP000066284">
    <property type="component" value="Chromosome 1"/>
</dbReference>
<reference evidence="3" key="1">
    <citation type="submission" date="2015-09" db="EMBL/GenBank/DDBJ databases">
        <authorList>
            <person name="Daims H."/>
        </authorList>
    </citation>
    <scope>NUCLEOTIDE SEQUENCE [LARGE SCALE GENOMIC DNA]</scope>
</reference>
<feature type="region of interest" description="Disordered" evidence="1">
    <location>
        <begin position="1"/>
        <end position="21"/>
    </location>
</feature>
<feature type="compositionally biased region" description="Basic and acidic residues" evidence="1">
    <location>
        <begin position="11"/>
        <end position="21"/>
    </location>
</feature>
<organism evidence="2 3">
    <name type="scientific">Candidatus Nitrospira inopinata</name>
    <dbReference type="NCBI Taxonomy" id="1715989"/>
    <lineage>
        <taxon>Bacteria</taxon>
        <taxon>Pseudomonadati</taxon>
        <taxon>Nitrospirota</taxon>
        <taxon>Nitrospiria</taxon>
        <taxon>Nitrospirales</taxon>
        <taxon>Nitrospiraceae</taxon>
        <taxon>Nitrospira</taxon>
    </lineage>
</organism>
<proteinExistence type="predicted"/>
<evidence type="ECO:0000256" key="1">
    <source>
        <dbReference type="SAM" id="MobiDB-lite"/>
    </source>
</evidence>
<name>A0A0S4KPW5_9BACT</name>
<evidence type="ECO:0000313" key="3">
    <source>
        <dbReference type="Proteomes" id="UP000066284"/>
    </source>
</evidence>
<dbReference type="AlphaFoldDB" id="A0A0S4KPW5"/>
<gene>
    <name evidence="2" type="ORF">NITINOP_1501</name>
</gene>
<evidence type="ECO:0000313" key="2">
    <source>
        <dbReference type="EMBL" id="CUQ66476.1"/>
    </source>
</evidence>
<dbReference type="EMBL" id="LN885086">
    <property type="protein sequence ID" value="CUQ66476.1"/>
    <property type="molecule type" value="Genomic_DNA"/>
</dbReference>
<dbReference type="KEGG" id="nio:NITINOP_1501"/>
<sequence>MDGYAVKKASRHMEHNEKTPADAFHRYPEREGRFKRYGYVGMN</sequence>
<keyword evidence="3" id="KW-1185">Reference proteome</keyword>